<keyword evidence="5" id="KW-0175">Coiled coil</keyword>
<accession>A0A6I9P5E2</accession>
<organism evidence="7 8">
    <name type="scientific">Notothenia coriiceps</name>
    <name type="common">black rockcod</name>
    <dbReference type="NCBI Taxonomy" id="8208"/>
    <lineage>
        <taxon>Eukaryota</taxon>
        <taxon>Metazoa</taxon>
        <taxon>Chordata</taxon>
        <taxon>Craniata</taxon>
        <taxon>Vertebrata</taxon>
        <taxon>Euteleostomi</taxon>
        <taxon>Actinopterygii</taxon>
        <taxon>Neopterygii</taxon>
        <taxon>Teleostei</taxon>
        <taxon>Neoteleostei</taxon>
        <taxon>Acanthomorphata</taxon>
        <taxon>Eupercaria</taxon>
        <taxon>Perciformes</taxon>
        <taxon>Notothenioidei</taxon>
        <taxon>Nototheniidae</taxon>
        <taxon>Notothenia</taxon>
    </lineage>
</organism>
<evidence type="ECO:0000256" key="1">
    <source>
        <dbReference type="ARBA" id="ARBA00004123"/>
    </source>
</evidence>
<name>A0A6I9P5E2_9TELE</name>
<evidence type="ECO:0000256" key="2">
    <source>
        <dbReference type="ARBA" id="ARBA00022737"/>
    </source>
</evidence>
<dbReference type="InterPro" id="IPR047163">
    <property type="entry name" value="ASPP1/2"/>
</dbReference>
<keyword evidence="4" id="KW-0539">Nucleus</keyword>
<dbReference type="GO" id="GO:0042981">
    <property type="term" value="P:regulation of apoptotic process"/>
    <property type="evidence" value="ECO:0007669"/>
    <property type="project" value="InterPro"/>
</dbReference>
<comment type="subcellular location">
    <subcellularLocation>
        <location evidence="1">Nucleus</location>
    </subcellularLocation>
</comment>
<keyword evidence="3" id="KW-0040">ANK repeat</keyword>
<feature type="coiled-coil region" evidence="5">
    <location>
        <begin position="28"/>
        <end position="97"/>
    </location>
</feature>
<dbReference type="RefSeq" id="XP_010782153.1">
    <property type="nucleotide sequence ID" value="XM_010783851.1"/>
</dbReference>
<keyword evidence="7" id="KW-1185">Reference proteome</keyword>
<evidence type="ECO:0000256" key="4">
    <source>
        <dbReference type="ARBA" id="ARBA00023242"/>
    </source>
</evidence>
<evidence type="ECO:0000313" key="8">
    <source>
        <dbReference type="RefSeq" id="XP_010782153.1"/>
    </source>
</evidence>
<evidence type="ECO:0000256" key="6">
    <source>
        <dbReference type="SAM" id="MobiDB-lite"/>
    </source>
</evidence>
<proteinExistence type="predicted"/>
<evidence type="ECO:0000256" key="5">
    <source>
        <dbReference type="SAM" id="Coils"/>
    </source>
</evidence>
<protein>
    <submittedName>
        <fullName evidence="8">Apoptosis-stimulating of p53 protein 1-like</fullName>
    </submittedName>
</protein>
<feature type="coiled-coil region" evidence="5">
    <location>
        <begin position="122"/>
        <end position="149"/>
    </location>
</feature>
<keyword evidence="2" id="KW-0677">Repeat</keyword>
<dbReference type="AlphaFoldDB" id="A0A6I9P5E2"/>
<evidence type="ECO:0000256" key="3">
    <source>
        <dbReference type="ARBA" id="ARBA00023043"/>
    </source>
</evidence>
<feature type="region of interest" description="Disordered" evidence="6">
    <location>
        <begin position="155"/>
        <end position="179"/>
    </location>
</feature>
<dbReference type="KEGG" id="ncc:104956370"/>
<dbReference type="PANTHER" id="PTHR24131:SF15">
    <property type="entry name" value="APOPTOSIS-STIMULATING PROTEIN OF P53-LIKE ISOFORM X1"/>
    <property type="match status" value="1"/>
</dbReference>
<dbReference type="OrthoDB" id="10038642at2759"/>
<dbReference type="GeneID" id="104956370"/>
<gene>
    <name evidence="8" type="primary">LOC104956370</name>
</gene>
<sequence>MVLTAKNTHWNNGRKFGSNLVPRVELTLSELQEMATRQQQQIEAQQQMLVAKEQRLKYLHQGGRSNHGQTQSEAEKLQRLKERVETQEAKLKKIRAMRGQVDYSKLINGNLSAEIEHVSSLFQEKQTELQSAVVRVDQLTQQLDDLKKGRLQLHSAPHAQGPHSGPLGPHTGQKGSPLSGPAALELRKLYQELQARNRHNLEQSSKLAQNKDLLNKRNAQVTVMDQRIGDLRERLHKKRAE</sequence>
<dbReference type="Proteomes" id="UP000504611">
    <property type="component" value="Unplaced"/>
</dbReference>
<dbReference type="PANTHER" id="PTHR24131">
    <property type="entry name" value="APOPTOSIS-STIMULATING OF P53 PROTEIN"/>
    <property type="match status" value="1"/>
</dbReference>
<dbReference type="GO" id="GO:0005634">
    <property type="term" value="C:nucleus"/>
    <property type="evidence" value="ECO:0007669"/>
    <property type="project" value="UniProtKB-SubCell"/>
</dbReference>
<evidence type="ECO:0000313" key="7">
    <source>
        <dbReference type="Proteomes" id="UP000504611"/>
    </source>
</evidence>
<reference evidence="8" key="1">
    <citation type="submission" date="2025-08" db="UniProtKB">
        <authorList>
            <consortium name="RefSeq"/>
        </authorList>
    </citation>
    <scope>IDENTIFICATION</scope>
    <source>
        <tissue evidence="8">Muscle</tissue>
    </source>
</reference>
<dbReference type="GO" id="GO:0002039">
    <property type="term" value="F:p53 binding"/>
    <property type="evidence" value="ECO:0007669"/>
    <property type="project" value="InterPro"/>
</dbReference>
<feature type="non-terminal residue" evidence="8">
    <location>
        <position position="241"/>
    </location>
</feature>